<comment type="caution">
    <text evidence="2">The sequence shown here is derived from an EMBL/GenBank/DDBJ whole genome shotgun (WGS) entry which is preliminary data.</text>
</comment>
<dbReference type="AlphaFoldDB" id="A0A8S1LLN4"/>
<dbReference type="OrthoDB" id="310927at2759"/>
<evidence type="ECO:0000256" key="1">
    <source>
        <dbReference type="SAM" id="MobiDB-lite"/>
    </source>
</evidence>
<evidence type="ECO:0000313" key="3">
    <source>
        <dbReference type="Proteomes" id="UP000692954"/>
    </source>
</evidence>
<gene>
    <name evidence="2" type="ORF">PSON_ATCC_30995.1.T0200216</name>
</gene>
<sequence length="492" mass="57414">MEISLTATIFSFFGWNVYLLIKKYRERMRQNYLQNLIDQESDYLIKNVAPYKKIKVNGEIQTIVKKTNSEETESSSNDFDLIQYKRRKTILEEVKLEKFQEQTYIENIKSLEMLNLPKRKDRKINQSNKDFSFTNQNQEIKEVKRFRKNSKIIMDDSLPNEQTIQNIISEQRMNQFDSSNLNDQFVILDSQQELEKYDLNLIPQTEQNQDNQSLVTKQNSSLQFQLQQQLKPIEQITEKLNQNKLEEPQNIFAKFITQPKSQQDQQKDQKKQQSPQALQQQPLQNNIGLFSNELKIANTSQFQQKNEQPILFQFNKVSQNQNNTCQLVINQQTVDQQQQNQEEDQYELQKMNLFIKNQDSMNQNSIKNDTNQSSIFQNKVSSDLTFGNNTNNQTNSQIGLFGGLLANITNSTIKSQDQTNNQQNLFQIPPQQTQSNIVEQQTKPGTSLFGNIIFSFQQQPQEQSQQNQVGGLFNFSSNNQTGSGLFSNLQKN</sequence>
<organism evidence="2 3">
    <name type="scientific">Paramecium sonneborni</name>
    <dbReference type="NCBI Taxonomy" id="65129"/>
    <lineage>
        <taxon>Eukaryota</taxon>
        <taxon>Sar</taxon>
        <taxon>Alveolata</taxon>
        <taxon>Ciliophora</taxon>
        <taxon>Intramacronucleata</taxon>
        <taxon>Oligohymenophorea</taxon>
        <taxon>Peniculida</taxon>
        <taxon>Parameciidae</taxon>
        <taxon>Paramecium</taxon>
    </lineage>
</organism>
<dbReference type="EMBL" id="CAJJDN010000020">
    <property type="protein sequence ID" value="CAD8065456.1"/>
    <property type="molecule type" value="Genomic_DNA"/>
</dbReference>
<keyword evidence="3" id="KW-1185">Reference proteome</keyword>
<accession>A0A8S1LLN4</accession>
<feature type="compositionally biased region" description="Low complexity" evidence="1">
    <location>
        <begin position="272"/>
        <end position="281"/>
    </location>
</feature>
<dbReference type="Proteomes" id="UP000692954">
    <property type="component" value="Unassembled WGS sequence"/>
</dbReference>
<evidence type="ECO:0000313" key="2">
    <source>
        <dbReference type="EMBL" id="CAD8065456.1"/>
    </source>
</evidence>
<protein>
    <submittedName>
        <fullName evidence="2">Uncharacterized protein</fullName>
    </submittedName>
</protein>
<proteinExistence type="predicted"/>
<reference evidence="2" key="1">
    <citation type="submission" date="2021-01" db="EMBL/GenBank/DDBJ databases">
        <authorList>
            <consortium name="Genoscope - CEA"/>
            <person name="William W."/>
        </authorList>
    </citation>
    <scope>NUCLEOTIDE SEQUENCE</scope>
</reference>
<feature type="region of interest" description="Disordered" evidence="1">
    <location>
        <begin position="258"/>
        <end position="281"/>
    </location>
</feature>
<name>A0A8S1LLN4_9CILI</name>